<name>A0A9D1NX01_9FIRM</name>
<dbReference type="Gene3D" id="1.10.285.20">
    <property type="entry name" value="Uncharacterised protein PF01937, DUF89, domain 2"/>
    <property type="match status" value="1"/>
</dbReference>
<dbReference type="AlphaFoldDB" id="A0A9D1NX01"/>
<accession>A0A9D1NX01</accession>
<dbReference type="InterPro" id="IPR014444">
    <property type="entry name" value="PH1575-like"/>
</dbReference>
<gene>
    <name evidence="2" type="ORF">IAC80_00430</name>
</gene>
<comment type="caution">
    <text evidence="2">The sequence shown here is derived from an EMBL/GenBank/DDBJ whole genome shotgun (WGS) entry which is preliminary data.</text>
</comment>
<dbReference type="Proteomes" id="UP000886889">
    <property type="component" value="Unassembled WGS sequence"/>
</dbReference>
<dbReference type="Gene3D" id="3.40.50.10880">
    <property type="entry name" value="Uncharacterised protein PF01937, DUF89, domain 3"/>
    <property type="match status" value="1"/>
</dbReference>
<dbReference type="PIRSF" id="PIRSF006593">
    <property type="entry name" value="UCP006593"/>
    <property type="match status" value="1"/>
</dbReference>
<sequence length="289" mass="33444">MRADSYCMSCLVQKQEQRIRDFKDEDKKTEFMRQVLELIGSCDPELSAPSIIRRIAPLYEAYWGKPRDMEREKKEFNEFLLEMEPDLEQAIRREEDPLKAALNYARMGNYIDFTTVKNVSREGLLELFDTQKEKPVDQKEYDFFRRDLETGRKLVYLPDNCGEIVLDKILIRLLKELYPKLDILVLVRGVPVVNDVDMEAAREVGLDGIAEVLENGSAIAGTDLKDISEKARKAVEEADLIISKGQGNFETIHGCGLNIYYLFLCKCGWFMKRFGAGMLDPMFLNERRI</sequence>
<evidence type="ECO:0000259" key="1">
    <source>
        <dbReference type="Pfam" id="PF01937"/>
    </source>
</evidence>
<dbReference type="InterPro" id="IPR036075">
    <property type="entry name" value="ARMT-1-like_metal-bd_sf"/>
</dbReference>
<organism evidence="2 3">
    <name type="scientific">Candidatus Merdiplasma excrementigallinarum</name>
    <dbReference type="NCBI Taxonomy" id="2840864"/>
    <lineage>
        <taxon>Bacteria</taxon>
        <taxon>Bacillati</taxon>
        <taxon>Bacillota</taxon>
        <taxon>Clostridia</taxon>
        <taxon>Lachnospirales</taxon>
        <taxon>Lachnospiraceae</taxon>
        <taxon>Lachnospiraceae incertae sedis</taxon>
        <taxon>Candidatus Merdiplasma</taxon>
    </lineage>
</organism>
<evidence type="ECO:0000313" key="2">
    <source>
        <dbReference type="EMBL" id="HIV22380.1"/>
    </source>
</evidence>
<reference evidence="2" key="1">
    <citation type="submission" date="2020-10" db="EMBL/GenBank/DDBJ databases">
        <authorList>
            <person name="Gilroy R."/>
        </authorList>
    </citation>
    <scope>NUCLEOTIDE SEQUENCE</scope>
    <source>
        <strain evidence="2">ChiBcec6-7307</strain>
    </source>
</reference>
<reference evidence="2" key="2">
    <citation type="journal article" date="2021" name="PeerJ">
        <title>Extensive microbial diversity within the chicken gut microbiome revealed by metagenomics and culture.</title>
        <authorList>
            <person name="Gilroy R."/>
            <person name="Ravi A."/>
            <person name="Getino M."/>
            <person name="Pursley I."/>
            <person name="Horton D.L."/>
            <person name="Alikhan N.F."/>
            <person name="Baker D."/>
            <person name="Gharbi K."/>
            <person name="Hall N."/>
            <person name="Watson M."/>
            <person name="Adriaenssens E.M."/>
            <person name="Foster-Nyarko E."/>
            <person name="Jarju S."/>
            <person name="Secka A."/>
            <person name="Antonio M."/>
            <person name="Oren A."/>
            <person name="Chaudhuri R.R."/>
            <person name="La Ragione R."/>
            <person name="Hildebrand F."/>
            <person name="Pallen M.J."/>
        </authorList>
    </citation>
    <scope>NUCLEOTIDE SEQUENCE</scope>
    <source>
        <strain evidence="2">ChiBcec6-7307</strain>
    </source>
</reference>
<dbReference type="InterPro" id="IPR002791">
    <property type="entry name" value="ARMT1-like_metal-bd"/>
</dbReference>
<feature type="domain" description="Damage-control phosphatase ARMT1-like metal-binding" evidence="1">
    <location>
        <begin position="5"/>
        <end position="277"/>
    </location>
</feature>
<evidence type="ECO:0000313" key="3">
    <source>
        <dbReference type="Proteomes" id="UP000886889"/>
    </source>
</evidence>
<dbReference type="SUPFAM" id="SSF111321">
    <property type="entry name" value="AF1104-like"/>
    <property type="match status" value="1"/>
</dbReference>
<proteinExistence type="predicted"/>
<dbReference type="Pfam" id="PF01937">
    <property type="entry name" value="ARMT1-like_dom"/>
    <property type="match status" value="1"/>
</dbReference>
<dbReference type="EMBL" id="DVOS01000005">
    <property type="protein sequence ID" value="HIV22380.1"/>
    <property type="molecule type" value="Genomic_DNA"/>
</dbReference>
<protein>
    <submittedName>
        <fullName evidence="2">DUF89 family protein</fullName>
    </submittedName>
</protein>